<organism evidence="1 2">
    <name type="scientific">Sandaracinus amylolyticus</name>
    <dbReference type="NCBI Taxonomy" id="927083"/>
    <lineage>
        <taxon>Bacteria</taxon>
        <taxon>Pseudomonadati</taxon>
        <taxon>Myxococcota</taxon>
        <taxon>Polyangia</taxon>
        <taxon>Polyangiales</taxon>
        <taxon>Sandaracinaceae</taxon>
        <taxon>Sandaracinus</taxon>
    </lineage>
</organism>
<proteinExistence type="predicted"/>
<sequence>MLLFNYHVAAQAPFGDRPLAMNGRIYFTMPVAEGEEGLRRRMGIIDATLDALNQAVESARAASNAEDNARRELLAKASEL</sequence>
<dbReference type="Proteomes" id="UP000034883">
    <property type="component" value="Chromosome"/>
</dbReference>
<reference evidence="1 2" key="1">
    <citation type="submission" date="2015-03" db="EMBL/GenBank/DDBJ databases">
        <title>Genome assembly of Sandaracinus amylolyticus DSM 53668.</title>
        <authorList>
            <person name="Sharma G."/>
            <person name="Subramanian S."/>
        </authorList>
    </citation>
    <scope>NUCLEOTIDE SEQUENCE [LARGE SCALE GENOMIC DNA]</scope>
    <source>
        <strain evidence="1 2">DSM 53668</strain>
    </source>
</reference>
<dbReference type="AlphaFoldDB" id="A0A0F6YHW7"/>
<dbReference type="KEGG" id="samy:DB32_003250"/>
<protein>
    <submittedName>
        <fullName evidence="1">Uncharacterized protein</fullName>
    </submittedName>
</protein>
<accession>A0A0F6YHW7</accession>
<evidence type="ECO:0000313" key="1">
    <source>
        <dbReference type="EMBL" id="AKF06101.1"/>
    </source>
</evidence>
<keyword evidence="2" id="KW-1185">Reference proteome</keyword>
<evidence type="ECO:0000313" key="2">
    <source>
        <dbReference type="Proteomes" id="UP000034883"/>
    </source>
</evidence>
<dbReference type="EMBL" id="CP011125">
    <property type="protein sequence ID" value="AKF06101.1"/>
    <property type="molecule type" value="Genomic_DNA"/>
</dbReference>
<name>A0A0F6YHW7_9BACT</name>
<gene>
    <name evidence="1" type="ORF">DB32_003250</name>
</gene>